<proteinExistence type="predicted"/>
<organism evidence="1 2">
    <name type="scientific">Acaulospora colombiana</name>
    <dbReference type="NCBI Taxonomy" id="27376"/>
    <lineage>
        <taxon>Eukaryota</taxon>
        <taxon>Fungi</taxon>
        <taxon>Fungi incertae sedis</taxon>
        <taxon>Mucoromycota</taxon>
        <taxon>Glomeromycotina</taxon>
        <taxon>Glomeromycetes</taxon>
        <taxon>Diversisporales</taxon>
        <taxon>Acaulosporaceae</taxon>
        <taxon>Acaulospora</taxon>
    </lineage>
</organism>
<feature type="non-terminal residue" evidence="1">
    <location>
        <position position="1"/>
    </location>
</feature>
<comment type="caution">
    <text evidence="1">The sequence shown here is derived from an EMBL/GenBank/DDBJ whole genome shotgun (WGS) entry which is preliminary data.</text>
</comment>
<gene>
    <name evidence="1" type="ORF">ACOLOM_LOCUS8137</name>
</gene>
<keyword evidence="2" id="KW-1185">Reference proteome</keyword>
<protein>
    <submittedName>
        <fullName evidence="1">17031_t:CDS:1</fullName>
    </submittedName>
</protein>
<accession>A0ACA9NCM0</accession>
<reference evidence="1" key="1">
    <citation type="submission" date="2021-06" db="EMBL/GenBank/DDBJ databases">
        <authorList>
            <person name="Kallberg Y."/>
            <person name="Tangrot J."/>
            <person name="Rosling A."/>
        </authorList>
    </citation>
    <scope>NUCLEOTIDE SEQUENCE</scope>
    <source>
        <strain evidence="1">CL356</strain>
    </source>
</reference>
<dbReference type="Proteomes" id="UP000789525">
    <property type="component" value="Unassembled WGS sequence"/>
</dbReference>
<dbReference type="EMBL" id="CAJVPT010020340">
    <property type="protein sequence ID" value="CAG8647382.1"/>
    <property type="molecule type" value="Genomic_DNA"/>
</dbReference>
<evidence type="ECO:0000313" key="2">
    <source>
        <dbReference type="Proteomes" id="UP000789525"/>
    </source>
</evidence>
<name>A0ACA9NCM0_9GLOM</name>
<sequence length="51" mass="5591">LLGTILPAWQYKKGGLWDPSWDWSHFENKASSASAPTPSAPLDYQAGSDEI</sequence>
<evidence type="ECO:0000313" key="1">
    <source>
        <dbReference type="EMBL" id="CAG8647382.1"/>
    </source>
</evidence>